<gene>
    <name evidence="14" type="ORF">R1sor_021914</name>
</gene>
<evidence type="ECO:0000313" key="15">
    <source>
        <dbReference type="Proteomes" id="UP001633002"/>
    </source>
</evidence>
<evidence type="ECO:0000256" key="12">
    <source>
        <dbReference type="ARBA" id="ARBA00048026"/>
    </source>
</evidence>
<dbReference type="Proteomes" id="UP001633002">
    <property type="component" value="Unassembled WGS sequence"/>
</dbReference>
<protein>
    <recommendedName>
        <fullName evidence="16">NAD(P)H-quinone oxidoreductase subunit L, chloroplastic</fullName>
    </recommendedName>
</protein>
<comment type="catalytic activity">
    <reaction evidence="12">
        <text>a plastoquinone + NADH + (n+1) H(+)(in) = a plastoquinol + NAD(+) + n H(+)(out)</text>
        <dbReference type="Rhea" id="RHEA:42608"/>
        <dbReference type="Rhea" id="RHEA-COMP:9561"/>
        <dbReference type="Rhea" id="RHEA-COMP:9562"/>
        <dbReference type="ChEBI" id="CHEBI:15378"/>
        <dbReference type="ChEBI" id="CHEBI:17757"/>
        <dbReference type="ChEBI" id="CHEBI:57540"/>
        <dbReference type="ChEBI" id="CHEBI:57945"/>
        <dbReference type="ChEBI" id="CHEBI:62192"/>
    </reaction>
</comment>
<name>A0ABD3GID8_9MARC</name>
<evidence type="ECO:0000256" key="3">
    <source>
        <dbReference type="ARBA" id="ARBA00022719"/>
    </source>
</evidence>
<dbReference type="GO" id="GO:0048038">
    <property type="term" value="F:quinone binding"/>
    <property type="evidence" value="ECO:0007669"/>
    <property type="project" value="UniProtKB-KW"/>
</dbReference>
<evidence type="ECO:0000256" key="13">
    <source>
        <dbReference type="SAM" id="Phobius"/>
    </source>
</evidence>
<evidence type="ECO:0000256" key="9">
    <source>
        <dbReference type="ARBA" id="ARBA00023078"/>
    </source>
</evidence>
<keyword evidence="7 13" id="KW-1133">Transmembrane helix</keyword>
<comment type="caution">
    <text evidence="14">The sequence shown here is derived from an EMBL/GenBank/DDBJ whole genome shotgun (WGS) entry which is preliminary data.</text>
</comment>
<proteinExistence type="predicted"/>
<keyword evidence="4" id="KW-0521">NADP</keyword>
<comment type="subcellular location">
    <subcellularLocation>
        <location evidence="1">Membrane</location>
        <topology evidence="1">Multi-pass membrane protein</topology>
    </subcellularLocation>
</comment>
<keyword evidence="6" id="KW-1278">Translocase</keyword>
<feature type="transmembrane region" description="Helical" evidence="13">
    <location>
        <begin position="110"/>
        <end position="137"/>
    </location>
</feature>
<evidence type="ECO:0000256" key="7">
    <source>
        <dbReference type="ARBA" id="ARBA00022989"/>
    </source>
</evidence>
<dbReference type="GO" id="GO:0016020">
    <property type="term" value="C:membrane"/>
    <property type="evidence" value="ECO:0007669"/>
    <property type="project" value="UniProtKB-SubCell"/>
</dbReference>
<evidence type="ECO:0000256" key="4">
    <source>
        <dbReference type="ARBA" id="ARBA00022857"/>
    </source>
</evidence>
<evidence type="ECO:0000256" key="8">
    <source>
        <dbReference type="ARBA" id="ARBA00023027"/>
    </source>
</evidence>
<keyword evidence="10 13" id="KW-0472">Membrane</keyword>
<evidence type="ECO:0000256" key="1">
    <source>
        <dbReference type="ARBA" id="ARBA00004141"/>
    </source>
</evidence>
<evidence type="ECO:0008006" key="16">
    <source>
        <dbReference type="Google" id="ProtNLM"/>
    </source>
</evidence>
<dbReference type="PANTHER" id="PTHR36727">
    <property type="entry name" value="NAD(P)H-QUINONE OXIDOREDUCTASE SUBUNIT L, CHLOROPLASTIC"/>
    <property type="match status" value="1"/>
</dbReference>
<keyword evidence="15" id="KW-1185">Reference proteome</keyword>
<feature type="transmembrane region" description="Helical" evidence="13">
    <location>
        <begin position="71"/>
        <end position="90"/>
    </location>
</feature>
<keyword evidence="2 13" id="KW-0812">Transmembrane</keyword>
<evidence type="ECO:0000256" key="5">
    <source>
        <dbReference type="ARBA" id="ARBA00022957"/>
    </source>
</evidence>
<dbReference type="AlphaFoldDB" id="A0ABD3GID8"/>
<sequence length="183" mass="20002">MAALVSVAPRGLGNLALGSALPLKRARSSLVTVKCSGLRSSHDAFQLAQVATKQLEKSRAERLVENAKDSVLGKALAPVAASVAFYMQIAGPALAEISEAAPVDEVDDEFIIWAIITSGVAGFVYLIVIPLIVYNYLRLRWYKRNALETFFQFMLVFIFFPGMLLLAPFINFRRLPKDGAEAP</sequence>
<evidence type="ECO:0000256" key="6">
    <source>
        <dbReference type="ARBA" id="ARBA00022967"/>
    </source>
</evidence>
<evidence type="ECO:0000256" key="10">
    <source>
        <dbReference type="ARBA" id="ARBA00023136"/>
    </source>
</evidence>
<keyword evidence="5" id="KW-0618">Plastoquinone</keyword>
<dbReference type="EMBL" id="JBJQOH010000007">
    <property type="protein sequence ID" value="KAL3678958.1"/>
    <property type="molecule type" value="Genomic_DNA"/>
</dbReference>
<evidence type="ECO:0000256" key="11">
    <source>
        <dbReference type="ARBA" id="ARBA00047726"/>
    </source>
</evidence>
<accession>A0ABD3GID8</accession>
<keyword evidence="3" id="KW-0874">Quinone</keyword>
<dbReference type="PANTHER" id="PTHR36727:SF2">
    <property type="entry name" value="NAD(P)H-QUINONE OXIDOREDUCTASE SUBUNIT L, CHLOROPLASTIC"/>
    <property type="match status" value="1"/>
</dbReference>
<organism evidence="14 15">
    <name type="scientific">Riccia sorocarpa</name>
    <dbReference type="NCBI Taxonomy" id="122646"/>
    <lineage>
        <taxon>Eukaryota</taxon>
        <taxon>Viridiplantae</taxon>
        <taxon>Streptophyta</taxon>
        <taxon>Embryophyta</taxon>
        <taxon>Marchantiophyta</taxon>
        <taxon>Marchantiopsida</taxon>
        <taxon>Marchantiidae</taxon>
        <taxon>Marchantiales</taxon>
        <taxon>Ricciaceae</taxon>
        <taxon>Riccia</taxon>
    </lineage>
</organism>
<evidence type="ECO:0000313" key="14">
    <source>
        <dbReference type="EMBL" id="KAL3678958.1"/>
    </source>
</evidence>
<reference evidence="14 15" key="1">
    <citation type="submission" date="2024-09" db="EMBL/GenBank/DDBJ databases">
        <title>Chromosome-scale assembly of Riccia sorocarpa.</title>
        <authorList>
            <person name="Paukszto L."/>
        </authorList>
    </citation>
    <scope>NUCLEOTIDE SEQUENCE [LARGE SCALE GENOMIC DNA]</scope>
    <source>
        <strain evidence="14">LP-2024</strain>
        <tissue evidence="14">Aerial parts of the thallus</tissue>
    </source>
</reference>
<dbReference type="InterPro" id="IPR019654">
    <property type="entry name" value="NADH-quinone_OxRdatse_su_L"/>
</dbReference>
<keyword evidence="9" id="KW-0793">Thylakoid</keyword>
<feature type="transmembrane region" description="Helical" evidence="13">
    <location>
        <begin position="149"/>
        <end position="170"/>
    </location>
</feature>
<keyword evidence="8" id="KW-0520">NAD</keyword>
<comment type="catalytic activity">
    <reaction evidence="11">
        <text>a plastoquinone + NADPH + (n+1) H(+)(in) = a plastoquinol + NADP(+) + n H(+)(out)</text>
        <dbReference type="Rhea" id="RHEA:42612"/>
        <dbReference type="Rhea" id="RHEA-COMP:9561"/>
        <dbReference type="Rhea" id="RHEA-COMP:9562"/>
        <dbReference type="ChEBI" id="CHEBI:15378"/>
        <dbReference type="ChEBI" id="CHEBI:17757"/>
        <dbReference type="ChEBI" id="CHEBI:57783"/>
        <dbReference type="ChEBI" id="CHEBI:58349"/>
        <dbReference type="ChEBI" id="CHEBI:62192"/>
    </reaction>
</comment>
<dbReference type="Pfam" id="PF10716">
    <property type="entry name" value="NdhL"/>
    <property type="match status" value="1"/>
</dbReference>
<evidence type="ECO:0000256" key="2">
    <source>
        <dbReference type="ARBA" id="ARBA00022692"/>
    </source>
</evidence>